<dbReference type="KEGG" id="pbor:BSF38_02408"/>
<proteinExistence type="predicted"/>
<evidence type="ECO:0000313" key="2">
    <source>
        <dbReference type="EMBL" id="APW60915.1"/>
    </source>
</evidence>
<dbReference type="AlphaFoldDB" id="A0A1U7CPP6"/>
<dbReference type="OrthoDB" id="259768at2"/>
<name>A0A1U7CPP6_9BACT</name>
<feature type="signal peptide" evidence="1">
    <location>
        <begin position="1"/>
        <end position="27"/>
    </location>
</feature>
<dbReference type="PROSITE" id="PS51257">
    <property type="entry name" value="PROKAR_LIPOPROTEIN"/>
    <property type="match status" value="1"/>
</dbReference>
<dbReference type="Proteomes" id="UP000186309">
    <property type="component" value="Chromosome"/>
</dbReference>
<feature type="chain" id="PRO_5012662525" evidence="1">
    <location>
        <begin position="28"/>
        <end position="452"/>
    </location>
</feature>
<gene>
    <name evidence="2" type="ORF">BSF38_02408</name>
</gene>
<evidence type="ECO:0000313" key="3">
    <source>
        <dbReference type="Proteomes" id="UP000186309"/>
    </source>
</evidence>
<sequence>MCRFTMRAVLVVGSMILASGCGGPAFVQVETVIRSDGSCDRLIWQPKGEMLPDDALAPAWNARWKGVSDVLIPPAFSAGNQQPGDRAYFHAHGGFRSPADIPAHFLKREASYPDVGASELSRSYERKDLGFVVEHRWRETITNIVTRESFLKARGEFLEVGIPMLCEGIEQVYGDRYDVAKVVADVRTRGRRFLDDATLAYYEMLAKHEAEPEKEREMKVRFAGVLQRLGVDLFDEKGSLVESDEGMRRIKAFARGVISQNFKRRDGQPLSEDEVQAILESAWSPPHYDAWATFTKAHEKEIKTKLGPLLLRMTGLYGFPGIFAPPGPVFAFTVRLPGKIVEAETNGAIADSGQVRWDFDGARIFPDGYEMKAVSVDFDEETQRRLLGRVVIADLASARAYRELVGEEGTLLDLVRRACREGDIRIIREARGDDELKRAELAELKQFLQLAP</sequence>
<accession>A0A1U7CPP6</accession>
<keyword evidence="1" id="KW-0732">Signal</keyword>
<protein>
    <submittedName>
        <fullName evidence="2">Uncharacterized protein</fullName>
    </submittedName>
</protein>
<dbReference type="RefSeq" id="WP_145952085.1">
    <property type="nucleotide sequence ID" value="NZ_CP019082.1"/>
</dbReference>
<keyword evidence="3" id="KW-1185">Reference proteome</keyword>
<dbReference type="EMBL" id="CP019082">
    <property type="protein sequence ID" value="APW60915.1"/>
    <property type="molecule type" value="Genomic_DNA"/>
</dbReference>
<evidence type="ECO:0000256" key="1">
    <source>
        <dbReference type="SAM" id="SignalP"/>
    </source>
</evidence>
<organism evidence="2 3">
    <name type="scientific">Paludisphaera borealis</name>
    <dbReference type="NCBI Taxonomy" id="1387353"/>
    <lineage>
        <taxon>Bacteria</taxon>
        <taxon>Pseudomonadati</taxon>
        <taxon>Planctomycetota</taxon>
        <taxon>Planctomycetia</taxon>
        <taxon>Isosphaerales</taxon>
        <taxon>Isosphaeraceae</taxon>
        <taxon>Paludisphaera</taxon>
    </lineage>
</organism>
<reference evidence="3" key="1">
    <citation type="submission" date="2016-12" db="EMBL/GenBank/DDBJ databases">
        <title>Comparative genomics of four Isosphaeraceae planctomycetes: a common pool of plasmids and glycoside hydrolase genes.</title>
        <authorList>
            <person name="Ivanova A."/>
        </authorList>
    </citation>
    <scope>NUCLEOTIDE SEQUENCE [LARGE SCALE GENOMIC DNA]</scope>
    <source>
        <strain evidence="3">PX4</strain>
    </source>
</reference>